<evidence type="ECO:0000256" key="1">
    <source>
        <dbReference type="SAM" id="Phobius"/>
    </source>
</evidence>
<protein>
    <submittedName>
        <fullName evidence="4">Uncharacterized protein LOC129922806</fullName>
    </submittedName>
</protein>
<keyword evidence="2" id="KW-0732">Signal</keyword>
<organism evidence="3 4">
    <name type="scientific">Biomphalaria glabrata</name>
    <name type="common">Bloodfluke planorb</name>
    <name type="synonym">Freshwater snail</name>
    <dbReference type="NCBI Taxonomy" id="6526"/>
    <lineage>
        <taxon>Eukaryota</taxon>
        <taxon>Metazoa</taxon>
        <taxon>Spiralia</taxon>
        <taxon>Lophotrochozoa</taxon>
        <taxon>Mollusca</taxon>
        <taxon>Gastropoda</taxon>
        <taxon>Heterobranchia</taxon>
        <taxon>Euthyneura</taxon>
        <taxon>Panpulmonata</taxon>
        <taxon>Hygrophila</taxon>
        <taxon>Lymnaeoidea</taxon>
        <taxon>Planorbidae</taxon>
        <taxon>Biomphalaria</taxon>
    </lineage>
</organism>
<name>A0A9W2YTX7_BIOGL</name>
<evidence type="ECO:0000256" key="2">
    <source>
        <dbReference type="SAM" id="SignalP"/>
    </source>
</evidence>
<feature type="signal peptide" evidence="2">
    <location>
        <begin position="1"/>
        <end position="19"/>
    </location>
</feature>
<evidence type="ECO:0000313" key="4">
    <source>
        <dbReference type="RefSeq" id="XP_055866187.1"/>
    </source>
</evidence>
<accession>A0A9W2YTX7</accession>
<keyword evidence="3" id="KW-1185">Reference proteome</keyword>
<keyword evidence="1" id="KW-0472">Membrane</keyword>
<feature type="chain" id="PRO_5040910756" evidence="2">
    <location>
        <begin position="20"/>
        <end position="320"/>
    </location>
</feature>
<feature type="transmembrane region" description="Helical" evidence="1">
    <location>
        <begin position="239"/>
        <end position="262"/>
    </location>
</feature>
<keyword evidence="1" id="KW-1133">Transmembrane helix</keyword>
<dbReference type="Proteomes" id="UP001165740">
    <property type="component" value="Chromosome 14"/>
</dbReference>
<dbReference type="OrthoDB" id="10315490at2759"/>
<reference evidence="4" key="1">
    <citation type="submission" date="2025-08" db="UniProtKB">
        <authorList>
            <consortium name="RefSeq"/>
        </authorList>
    </citation>
    <scope>IDENTIFICATION</scope>
</reference>
<dbReference type="AlphaFoldDB" id="A0A9W2YTX7"/>
<proteinExistence type="predicted"/>
<dbReference type="RefSeq" id="XP_055866187.1">
    <property type="nucleotide sequence ID" value="XM_056010212.1"/>
</dbReference>
<evidence type="ECO:0000313" key="3">
    <source>
        <dbReference type="Proteomes" id="UP001165740"/>
    </source>
</evidence>
<sequence length="320" mass="35803">MRSRLFTALTVLIFNGVFCDLEIMLSVDNSQACINGLVEGSNQIILTSEVFFGKENDFLSGVVFQISKNDNTTYSIIENCDGSPNDYYCQCSTRRYQRTVSCYITNLNITFSEASVVASIGNLAKGNRVSEEKRIPKIYQTDMLKISINGNVVKGTNHDMFITIYERNLDICIDNAPGPSTITLRQNGILLASKNKCLNFRDLPLKNSIYEMSVHLCDAMEPATNMTISTFVKEAQTSWSTSLCVIVGLIILVLLASMVVLLRNRKEIKSGGRKYLRICPLKEQDCKEIVQFKLHGCRSTCPDVNQLVQISTCPEINQLV</sequence>
<gene>
    <name evidence="4" type="primary">LOC129922806</name>
</gene>
<dbReference type="GeneID" id="129922806"/>
<keyword evidence="1" id="KW-0812">Transmembrane</keyword>